<name>A0AAQ3UB37_PASNO</name>
<organism evidence="2 3">
    <name type="scientific">Paspalum notatum var. saurae</name>
    <dbReference type="NCBI Taxonomy" id="547442"/>
    <lineage>
        <taxon>Eukaryota</taxon>
        <taxon>Viridiplantae</taxon>
        <taxon>Streptophyta</taxon>
        <taxon>Embryophyta</taxon>
        <taxon>Tracheophyta</taxon>
        <taxon>Spermatophyta</taxon>
        <taxon>Magnoliopsida</taxon>
        <taxon>Liliopsida</taxon>
        <taxon>Poales</taxon>
        <taxon>Poaceae</taxon>
        <taxon>PACMAD clade</taxon>
        <taxon>Panicoideae</taxon>
        <taxon>Andropogonodae</taxon>
        <taxon>Paspaleae</taxon>
        <taxon>Paspalinae</taxon>
        <taxon>Paspalum</taxon>
    </lineage>
</organism>
<gene>
    <name evidence="2" type="ORF">U9M48_034763</name>
</gene>
<dbReference type="Proteomes" id="UP001341281">
    <property type="component" value="Chromosome 08"/>
</dbReference>
<reference evidence="2 3" key="1">
    <citation type="submission" date="2024-02" db="EMBL/GenBank/DDBJ databases">
        <title>High-quality chromosome-scale genome assembly of Pensacola bahiagrass (Paspalum notatum Flugge var. saurae).</title>
        <authorList>
            <person name="Vega J.M."/>
            <person name="Podio M."/>
            <person name="Orjuela J."/>
            <person name="Siena L.A."/>
            <person name="Pessino S.C."/>
            <person name="Combes M.C."/>
            <person name="Mariac C."/>
            <person name="Albertini E."/>
            <person name="Pupilli F."/>
            <person name="Ortiz J.P.A."/>
            <person name="Leblanc O."/>
        </authorList>
    </citation>
    <scope>NUCLEOTIDE SEQUENCE [LARGE SCALE GENOMIC DNA]</scope>
    <source>
        <strain evidence="2">R1</strain>
        <tissue evidence="2">Leaf</tissue>
    </source>
</reference>
<dbReference type="EMBL" id="CP144752">
    <property type="protein sequence ID" value="WVZ88219.1"/>
    <property type="molecule type" value="Genomic_DNA"/>
</dbReference>
<accession>A0AAQ3UB37</accession>
<dbReference type="AlphaFoldDB" id="A0AAQ3UB37"/>
<protein>
    <submittedName>
        <fullName evidence="2">Uncharacterized protein</fullName>
    </submittedName>
</protein>
<sequence length="86" mass="9104">MGPARISASATSSGGNDLAFTSSFVFLFFPSYLHRRAIASSLLFLNSPLSDGDVASISPAIESSLERASPNLPRPAGSWKHYTSTL</sequence>
<evidence type="ECO:0000256" key="1">
    <source>
        <dbReference type="SAM" id="MobiDB-lite"/>
    </source>
</evidence>
<proteinExistence type="predicted"/>
<keyword evidence="3" id="KW-1185">Reference proteome</keyword>
<evidence type="ECO:0000313" key="3">
    <source>
        <dbReference type="Proteomes" id="UP001341281"/>
    </source>
</evidence>
<feature type="region of interest" description="Disordered" evidence="1">
    <location>
        <begin position="67"/>
        <end position="86"/>
    </location>
</feature>
<evidence type="ECO:0000313" key="2">
    <source>
        <dbReference type="EMBL" id="WVZ88219.1"/>
    </source>
</evidence>